<name>A0ABY5XDE1_ERWPY</name>
<evidence type="ECO:0000313" key="1">
    <source>
        <dbReference type="EMBL" id="UWS35485.1"/>
    </source>
</evidence>
<organism evidence="1 2">
    <name type="scientific">Erwinia pyrifoliae</name>
    <dbReference type="NCBI Taxonomy" id="79967"/>
    <lineage>
        <taxon>Bacteria</taxon>
        <taxon>Pseudomonadati</taxon>
        <taxon>Pseudomonadota</taxon>
        <taxon>Gammaproteobacteria</taxon>
        <taxon>Enterobacterales</taxon>
        <taxon>Erwiniaceae</taxon>
        <taxon>Erwinia</taxon>
    </lineage>
</organism>
<gene>
    <name evidence="1" type="ORF">NYP84_03600</name>
</gene>
<reference evidence="1" key="1">
    <citation type="submission" date="2022-07" db="EMBL/GenBank/DDBJ databases">
        <title>Genetic diversity of Erwinia pyrifoliae.</title>
        <authorList>
            <person name="Park D.S."/>
            <person name="Ham H."/>
        </authorList>
    </citation>
    <scope>NUCLEOTIDE SEQUENCE</scope>
    <source>
        <strain evidence="1">CP201486</strain>
    </source>
</reference>
<dbReference type="EMBL" id="CP103445">
    <property type="protein sequence ID" value="UWS35485.1"/>
    <property type="molecule type" value="Genomic_DNA"/>
</dbReference>
<keyword evidence="2" id="KW-1185">Reference proteome</keyword>
<evidence type="ECO:0000313" key="2">
    <source>
        <dbReference type="Proteomes" id="UP001058553"/>
    </source>
</evidence>
<dbReference type="RefSeq" id="WP_168371105.1">
    <property type="nucleotide sequence ID" value="NZ_CP023567.1"/>
</dbReference>
<dbReference type="Proteomes" id="UP001058553">
    <property type="component" value="Chromosome"/>
</dbReference>
<sequence length="47" mass="5623">MAKKRYPAEFADIAMQQQADSRYRRCYRAVDECNHCQRERSKDPATK</sequence>
<protein>
    <submittedName>
        <fullName evidence="1">Uncharacterized protein</fullName>
    </submittedName>
</protein>
<proteinExistence type="predicted"/>
<dbReference type="GeneID" id="92238941"/>
<accession>A0ABY5XDE1</accession>